<proteinExistence type="predicted"/>
<protein>
    <submittedName>
        <fullName evidence="1">Uncharacterized protein</fullName>
    </submittedName>
</protein>
<evidence type="ECO:0000313" key="1">
    <source>
        <dbReference type="EMBL" id="KAK4120711.1"/>
    </source>
</evidence>
<dbReference type="Proteomes" id="UP001302602">
    <property type="component" value="Unassembled WGS sequence"/>
</dbReference>
<gene>
    <name evidence="1" type="ORF">N657DRAFT_701481</name>
</gene>
<sequence>MPNVIFMRKLAAGRIYQTRETCKVWCQHGSVQLIVTRDSAEQQLSETVVPVGLWKSLVTRYSRCELTYSDGMLIALSGVA</sequence>
<dbReference type="GeneID" id="87834123"/>
<name>A0AAN6Z0A8_9PEZI</name>
<dbReference type="RefSeq" id="XP_062644482.1">
    <property type="nucleotide sequence ID" value="XM_062797354.1"/>
</dbReference>
<dbReference type="EMBL" id="MU853237">
    <property type="protein sequence ID" value="KAK4120711.1"/>
    <property type="molecule type" value="Genomic_DNA"/>
</dbReference>
<keyword evidence="2" id="KW-1185">Reference proteome</keyword>
<evidence type="ECO:0000313" key="2">
    <source>
        <dbReference type="Proteomes" id="UP001302602"/>
    </source>
</evidence>
<dbReference type="AlphaFoldDB" id="A0AAN6Z0A8"/>
<organism evidence="1 2">
    <name type="scientific">Parathielavia appendiculata</name>
    <dbReference type="NCBI Taxonomy" id="2587402"/>
    <lineage>
        <taxon>Eukaryota</taxon>
        <taxon>Fungi</taxon>
        <taxon>Dikarya</taxon>
        <taxon>Ascomycota</taxon>
        <taxon>Pezizomycotina</taxon>
        <taxon>Sordariomycetes</taxon>
        <taxon>Sordariomycetidae</taxon>
        <taxon>Sordariales</taxon>
        <taxon>Chaetomiaceae</taxon>
        <taxon>Parathielavia</taxon>
    </lineage>
</organism>
<reference evidence="1" key="1">
    <citation type="journal article" date="2023" name="Mol. Phylogenet. Evol.">
        <title>Genome-scale phylogeny and comparative genomics of the fungal order Sordariales.</title>
        <authorList>
            <person name="Hensen N."/>
            <person name="Bonometti L."/>
            <person name="Westerberg I."/>
            <person name="Brannstrom I.O."/>
            <person name="Guillou S."/>
            <person name="Cros-Aarteil S."/>
            <person name="Calhoun S."/>
            <person name="Haridas S."/>
            <person name="Kuo A."/>
            <person name="Mondo S."/>
            <person name="Pangilinan J."/>
            <person name="Riley R."/>
            <person name="LaButti K."/>
            <person name="Andreopoulos B."/>
            <person name="Lipzen A."/>
            <person name="Chen C."/>
            <person name="Yan M."/>
            <person name="Daum C."/>
            <person name="Ng V."/>
            <person name="Clum A."/>
            <person name="Steindorff A."/>
            <person name="Ohm R.A."/>
            <person name="Martin F."/>
            <person name="Silar P."/>
            <person name="Natvig D.O."/>
            <person name="Lalanne C."/>
            <person name="Gautier V."/>
            <person name="Ament-Velasquez S.L."/>
            <person name="Kruys A."/>
            <person name="Hutchinson M.I."/>
            <person name="Powell A.J."/>
            <person name="Barry K."/>
            <person name="Miller A.N."/>
            <person name="Grigoriev I.V."/>
            <person name="Debuchy R."/>
            <person name="Gladieux P."/>
            <person name="Hiltunen Thoren M."/>
            <person name="Johannesson H."/>
        </authorList>
    </citation>
    <scope>NUCLEOTIDE SEQUENCE</scope>
    <source>
        <strain evidence="1">CBS 731.68</strain>
    </source>
</reference>
<comment type="caution">
    <text evidence="1">The sequence shown here is derived from an EMBL/GenBank/DDBJ whole genome shotgun (WGS) entry which is preliminary data.</text>
</comment>
<reference evidence="1" key="2">
    <citation type="submission" date="2023-05" db="EMBL/GenBank/DDBJ databases">
        <authorList>
            <consortium name="Lawrence Berkeley National Laboratory"/>
            <person name="Steindorff A."/>
            <person name="Hensen N."/>
            <person name="Bonometti L."/>
            <person name="Westerberg I."/>
            <person name="Brannstrom I.O."/>
            <person name="Guillou S."/>
            <person name="Cros-Aarteil S."/>
            <person name="Calhoun S."/>
            <person name="Haridas S."/>
            <person name="Kuo A."/>
            <person name="Mondo S."/>
            <person name="Pangilinan J."/>
            <person name="Riley R."/>
            <person name="Labutti K."/>
            <person name="Andreopoulos B."/>
            <person name="Lipzen A."/>
            <person name="Chen C."/>
            <person name="Yanf M."/>
            <person name="Daum C."/>
            <person name="Ng V."/>
            <person name="Clum A."/>
            <person name="Ohm R."/>
            <person name="Martin F."/>
            <person name="Silar P."/>
            <person name="Natvig D."/>
            <person name="Lalanne C."/>
            <person name="Gautier V."/>
            <person name="Ament-Velasquez S.L."/>
            <person name="Kruys A."/>
            <person name="Hutchinson M.I."/>
            <person name="Powell A.J."/>
            <person name="Barry K."/>
            <person name="Miller A.N."/>
            <person name="Grigoriev I.V."/>
            <person name="Debuchy R."/>
            <person name="Gladieux P."/>
            <person name="Thoren M.H."/>
            <person name="Johannesson H."/>
        </authorList>
    </citation>
    <scope>NUCLEOTIDE SEQUENCE</scope>
    <source>
        <strain evidence="1">CBS 731.68</strain>
    </source>
</reference>
<accession>A0AAN6Z0A8</accession>